<dbReference type="EMBL" id="CAJVCH010085931">
    <property type="protein sequence ID" value="CAG7722076.1"/>
    <property type="molecule type" value="Genomic_DNA"/>
</dbReference>
<feature type="non-terminal residue" evidence="1">
    <location>
        <position position="1"/>
    </location>
</feature>
<gene>
    <name evidence="1" type="ORF">AFUS01_LOCUS11249</name>
</gene>
<dbReference type="Proteomes" id="UP000708208">
    <property type="component" value="Unassembled WGS sequence"/>
</dbReference>
<organism evidence="1 2">
    <name type="scientific">Allacma fusca</name>
    <dbReference type="NCBI Taxonomy" id="39272"/>
    <lineage>
        <taxon>Eukaryota</taxon>
        <taxon>Metazoa</taxon>
        <taxon>Ecdysozoa</taxon>
        <taxon>Arthropoda</taxon>
        <taxon>Hexapoda</taxon>
        <taxon>Collembola</taxon>
        <taxon>Symphypleona</taxon>
        <taxon>Sminthuridae</taxon>
        <taxon>Allacma</taxon>
    </lineage>
</organism>
<dbReference type="OrthoDB" id="5204190at2759"/>
<reference evidence="1" key="1">
    <citation type="submission" date="2021-06" db="EMBL/GenBank/DDBJ databases">
        <authorList>
            <person name="Hodson N. C."/>
            <person name="Mongue J. A."/>
            <person name="Jaron S. K."/>
        </authorList>
    </citation>
    <scope>NUCLEOTIDE SEQUENCE</scope>
</reference>
<dbReference type="AlphaFoldDB" id="A0A8J2JKI2"/>
<proteinExistence type="predicted"/>
<protein>
    <submittedName>
        <fullName evidence="1">Uncharacterized protein</fullName>
    </submittedName>
</protein>
<evidence type="ECO:0000313" key="1">
    <source>
        <dbReference type="EMBL" id="CAG7722076.1"/>
    </source>
</evidence>
<keyword evidence="2" id="KW-1185">Reference proteome</keyword>
<evidence type="ECO:0000313" key="2">
    <source>
        <dbReference type="Proteomes" id="UP000708208"/>
    </source>
</evidence>
<comment type="caution">
    <text evidence="1">The sequence shown here is derived from an EMBL/GenBank/DDBJ whole genome shotgun (WGS) entry which is preliminary data.</text>
</comment>
<accession>A0A8J2JKI2</accession>
<name>A0A8J2JKI2_9HEXA</name>
<sequence length="39" mass="4439">MVGPPDLVQHARYLVFELINRTPDANTSKYSTNANEGYR</sequence>